<dbReference type="Proteomes" id="UP001295740">
    <property type="component" value="Unassembled WGS sequence"/>
</dbReference>
<dbReference type="InterPro" id="IPR036378">
    <property type="entry name" value="FAS1_dom_sf"/>
</dbReference>
<reference evidence="2" key="1">
    <citation type="submission" date="2023-10" db="EMBL/GenBank/DDBJ databases">
        <authorList>
            <person name="Hackl T."/>
        </authorList>
    </citation>
    <scope>NUCLEOTIDE SEQUENCE</scope>
</reference>
<dbReference type="InterPro" id="IPR000782">
    <property type="entry name" value="FAS1_domain"/>
</dbReference>
<evidence type="ECO:0000259" key="1">
    <source>
        <dbReference type="PROSITE" id="PS50213"/>
    </source>
</evidence>
<accession>A0AAI8VJM5</accession>
<dbReference type="AlphaFoldDB" id="A0AAI8VJM5"/>
<dbReference type="SUPFAM" id="SSF82153">
    <property type="entry name" value="FAS1 domain"/>
    <property type="match status" value="2"/>
</dbReference>
<dbReference type="Gene3D" id="2.30.180.10">
    <property type="entry name" value="FAS1 domain"/>
    <property type="match status" value="2"/>
</dbReference>
<protein>
    <submittedName>
        <fullName evidence="2">Uu.00g140360.m01.CDS01</fullName>
    </submittedName>
</protein>
<dbReference type="SMART" id="SM00554">
    <property type="entry name" value="FAS1"/>
    <property type="match status" value="2"/>
</dbReference>
<dbReference type="InterPro" id="IPR050904">
    <property type="entry name" value="Adhesion/Biosynth-related"/>
</dbReference>
<proteinExistence type="predicted"/>
<keyword evidence="3" id="KW-1185">Reference proteome</keyword>
<dbReference type="PROSITE" id="PS50213">
    <property type="entry name" value="FAS1"/>
    <property type="match status" value="2"/>
</dbReference>
<comment type="caution">
    <text evidence="2">The sequence shown here is derived from an EMBL/GenBank/DDBJ whole genome shotgun (WGS) entry which is preliminary data.</text>
</comment>
<feature type="domain" description="FAS1" evidence="1">
    <location>
        <begin position="28"/>
        <end position="170"/>
    </location>
</feature>
<organism evidence="2 3">
    <name type="scientific">Anthostomella pinea</name>
    <dbReference type="NCBI Taxonomy" id="933095"/>
    <lineage>
        <taxon>Eukaryota</taxon>
        <taxon>Fungi</taxon>
        <taxon>Dikarya</taxon>
        <taxon>Ascomycota</taxon>
        <taxon>Pezizomycotina</taxon>
        <taxon>Sordariomycetes</taxon>
        <taxon>Xylariomycetidae</taxon>
        <taxon>Xylariales</taxon>
        <taxon>Xylariaceae</taxon>
        <taxon>Anthostomella</taxon>
    </lineage>
</organism>
<evidence type="ECO:0000313" key="3">
    <source>
        <dbReference type="Proteomes" id="UP001295740"/>
    </source>
</evidence>
<gene>
    <name evidence="2" type="ORF">KHLLAP_LOCUS9478</name>
</gene>
<feature type="domain" description="FAS1" evidence="1">
    <location>
        <begin position="173"/>
        <end position="350"/>
    </location>
</feature>
<dbReference type="EMBL" id="CAUWAG010000012">
    <property type="protein sequence ID" value="CAJ2509010.1"/>
    <property type="molecule type" value="Genomic_DNA"/>
</dbReference>
<dbReference type="PANTHER" id="PTHR10900:SF77">
    <property type="entry name" value="FI19380P1"/>
    <property type="match status" value="1"/>
</dbReference>
<name>A0AAI8VJM5_9PEZI</name>
<dbReference type="PANTHER" id="PTHR10900">
    <property type="entry name" value="PERIOSTIN-RELATED"/>
    <property type="match status" value="1"/>
</dbReference>
<evidence type="ECO:0000313" key="2">
    <source>
        <dbReference type="EMBL" id="CAJ2509010.1"/>
    </source>
</evidence>
<sequence>MILLRSIFSDTTPQERIAFGDEPASEQSMTVWDVLQRDERVSKFADIVGMFDDIVLGLSTPQAKFTVYAPVNEAFDDMFFPPDLPWFYWKFLAGYHMGPGSLSEADLKSQSTISSFVNADVFFTYKQRISVQERSLGRVGLNHAAIVLPTEQRDQASATNGFVHHIDSVLELPNSTARVIQQWPELSRFSEALSRTGLWLPTGDTNGHVGQTIFAPSNEAFSRLGAKSTSFLFSRGGIPYLTALLKFHIVQNHTLFSDVYFPHADQPLVNFAATGAATGSAGGGAAQAHLPTLHPGVDVTTTLRRQPHEKVSLCARLVGSPRGVETEEIAASVPDIVLMDGVIHVVNSLFLPTAMQEGDRGWHWLKTPWSRGVSVEQLMEILDPWVAW</sequence>
<dbReference type="Pfam" id="PF02469">
    <property type="entry name" value="Fasciclin"/>
    <property type="match status" value="2"/>
</dbReference>